<feature type="region of interest" description="Disordered" evidence="1">
    <location>
        <begin position="79"/>
        <end position="99"/>
    </location>
</feature>
<organism evidence="2 3">
    <name type="scientific">Fasciola gigantica</name>
    <name type="common">Giant liver fluke</name>
    <dbReference type="NCBI Taxonomy" id="46835"/>
    <lineage>
        <taxon>Eukaryota</taxon>
        <taxon>Metazoa</taxon>
        <taxon>Spiralia</taxon>
        <taxon>Lophotrochozoa</taxon>
        <taxon>Platyhelminthes</taxon>
        <taxon>Trematoda</taxon>
        <taxon>Digenea</taxon>
        <taxon>Plagiorchiida</taxon>
        <taxon>Echinostomata</taxon>
        <taxon>Echinostomatoidea</taxon>
        <taxon>Fasciolidae</taxon>
        <taxon>Fasciola</taxon>
    </lineage>
</organism>
<dbReference type="EMBL" id="SUNJ01014401">
    <property type="protein sequence ID" value="TPP56508.1"/>
    <property type="molecule type" value="Genomic_DNA"/>
</dbReference>
<evidence type="ECO:0008006" key="4">
    <source>
        <dbReference type="Google" id="ProtNLM"/>
    </source>
</evidence>
<gene>
    <name evidence="2" type="ORF">FGIG_00715</name>
</gene>
<dbReference type="OrthoDB" id="6268404at2759"/>
<proteinExistence type="predicted"/>
<dbReference type="AlphaFoldDB" id="A0A504YCV1"/>
<sequence>MKVFVRLATGDIVSKTVEPEAIVIETLKQHCVDQADPHPERLAFFIGSRRVKKDDQFRNFSGSVFPIFEVMHLWRGLSISEDDDAPDPKPEAVQGDCKN</sequence>
<evidence type="ECO:0000313" key="2">
    <source>
        <dbReference type="EMBL" id="TPP56508.1"/>
    </source>
</evidence>
<keyword evidence="3" id="KW-1185">Reference proteome</keyword>
<accession>A0A504YCV1</accession>
<reference evidence="2 3" key="1">
    <citation type="submission" date="2019-04" db="EMBL/GenBank/DDBJ databases">
        <title>Annotation for the trematode Fasciola gigantica.</title>
        <authorList>
            <person name="Choi Y.-J."/>
        </authorList>
    </citation>
    <scope>NUCLEOTIDE SEQUENCE [LARGE SCALE GENOMIC DNA]</scope>
    <source>
        <strain evidence="2">Uganda_cow_1</strain>
    </source>
</reference>
<protein>
    <recommendedName>
        <fullName evidence="4">Ubiquitin-like domain-containing protein</fullName>
    </recommendedName>
</protein>
<dbReference type="Proteomes" id="UP000316759">
    <property type="component" value="Unassembled WGS sequence"/>
</dbReference>
<evidence type="ECO:0000256" key="1">
    <source>
        <dbReference type="SAM" id="MobiDB-lite"/>
    </source>
</evidence>
<comment type="caution">
    <text evidence="2">The sequence shown here is derived from an EMBL/GenBank/DDBJ whole genome shotgun (WGS) entry which is preliminary data.</text>
</comment>
<evidence type="ECO:0000313" key="3">
    <source>
        <dbReference type="Proteomes" id="UP000316759"/>
    </source>
</evidence>
<name>A0A504YCV1_FASGI</name>